<gene>
    <name evidence="1" type="ORF">IDH44_26035</name>
</gene>
<dbReference type="RefSeq" id="WP_190921740.1">
    <property type="nucleotide sequence ID" value="NZ_JACXIZ010000084.1"/>
</dbReference>
<dbReference type="Proteomes" id="UP000621560">
    <property type="component" value="Unassembled WGS sequence"/>
</dbReference>
<dbReference type="EMBL" id="JACXIZ010000084">
    <property type="protein sequence ID" value="MBD2848645.1"/>
    <property type="molecule type" value="Genomic_DNA"/>
</dbReference>
<dbReference type="AlphaFoldDB" id="A0A927BZK9"/>
<keyword evidence="2" id="KW-1185">Reference proteome</keyword>
<dbReference type="Pfam" id="PF14907">
    <property type="entry name" value="NTP_transf_5"/>
    <property type="match status" value="1"/>
</dbReference>
<dbReference type="Gene3D" id="3.30.460.40">
    <property type="match status" value="1"/>
</dbReference>
<evidence type="ECO:0000313" key="1">
    <source>
        <dbReference type="EMBL" id="MBD2848645.1"/>
    </source>
</evidence>
<reference evidence="1" key="1">
    <citation type="submission" date="2020-09" db="EMBL/GenBank/DDBJ databases">
        <title>A novel bacterium of genus Paenibacillus, isolated from South China Sea.</title>
        <authorList>
            <person name="Huang H."/>
            <person name="Mo K."/>
            <person name="Hu Y."/>
        </authorList>
    </citation>
    <scope>NUCLEOTIDE SEQUENCE</scope>
    <source>
        <strain evidence="1">IB182496</strain>
    </source>
</reference>
<evidence type="ECO:0000313" key="2">
    <source>
        <dbReference type="Proteomes" id="UP000621560"/>
    </source>
</evidence>
<proteinExistence type="predicted"/>
<comment type="caution">
    <text evidence="1">The sequence shown here is derived from an EMBL/GenBank/DDBJ whole genome shotgun (WGS) entry which is preliminary data.</text>
</comment>
<accession>A0A927BZK9</accession>
<organism evidence="1 2">
    <name type="scientific">Paenibacillus sabuli</name>
    <dbReference type="NCBI Taxonomy" id="2772509"/>
    <lineage>
        <taxon>Bacteria</taxon>
        <taxon>Bacillati</taxon>
        <taxon>Bacillota</taxon>
        <taxon>Bacilli</taxon>
        <taxon>Bacillales</taxon>
        <taxon>Paenibacillaceae</taxon>
        <taxon>Paenibacillus</taxon>
    </lineage>
</organism>
<protein>
    <submittedName>
        <fullName evidence="1">Nucleotidyltransferase family protein</fullName>
    </submittedName>
</protein>
<name>A0A927BZK9_9BACL</name>
<sequence length="323" mass="36297">MRSTPLPAPDLERLYGDIELFGVPGQVLHLLEESGRLGEVPGPFADWLRARRERMAFQNLVLRHKSNEVLALLDTAGIATIPLKGVWFAERFFGHVAGRGTSDIDLLVHPERLGAATALLERSGYAHRKDEHNHTVLEQVRHGLGINVELHWKLDKARGSAQRDAPLWAAARRLPGYTAIYELDELHVLYAIVLHGLRHRLDSIKYVLDIAQVIRRLGARVDYAALLELAAAEGTLRRVKIALSVVYTALPGLNADAPLPFEPLQTPWSCSAIRAMQRGETTAESLRWRLFCKLAIYDSMKHRVQAQRPHHRPVARPPGSRRI</sequence>
<dbReference type="InterPro" id="IPR039498">
    <property type="entry name" value="NTP_transf_5"/>
</dbReference>